<keyword evidence="2" id="KW-1185">Reference proteome</keyword>
<dbReference type="Proteomes" id="UP000277108">
    <property type="component" value="Unassembled WGS sequence"/>
</dbReference>
<evidence type="ECO:0000313" key="2">
    <source>
        <dbReference type="Proteomes" id="UP000277108"/>
    </source>
</evidence>
<dbReference type="EMBL" id="RKRK01000002">
    <property type="protein sequence ID" value="RPF57680.1"/>
    <property type="molecule type" value="Genomic_DNA"/>
</dbReference>
<evidence type="ECO:0000313" key="1">
    <source>
        <dbReference type="EMBL" id="RPF57680.1"/>
    </source>
</evidence>
<comment type="caution">
    <text evidence="1">The sequence shown here is derived from an EMBL/GenBank/DDBJ whole genome shotgun (WGS) entry which is preliminary data.</text>
</comment>
<name>A0A3N5BRK9_9BACL</name>
<sequence length="99" mass="11335">MNKKWIIIGSTVLASLLLTRSVATFIDQEQNELHAFKALKKVKAEFSEYTDAYIIYKTEKESHLGVTQKIYTGEISTDSKRYLFKVNATTLEIISITEQ</sequence>
<reference evidence="1 2" key="1">
    <citation type="submission" date="2018-11" db="EMBL/GenBank/DDBJ databases">
        <title>Genomic Encyclopedia of Type Strains, Phase IV (KMG-IV): sequencing the most valuable type-strain genomes for metagenomic binning, comparative biology and taxonomic classification.</title>
        <authorList>
            <person name="Goeker M."/>
        </authorList>
    </citation>
    <scope>NUCLEOTIDE SEQUENCE [LARGE SCALE GENOMIC DNA]</scope>
    <source>
        <strain evidence="1 2">DSM 29158</strain>
    </source>
</reference>
<accession>A0A3N5BRK9</accession>
<dbReference type="AlphaFoldDB" id="A0A3N5BRK9"/>
<organism evidence="1 2">
    <name type="scientific">Abyssicoccus albus</name>
    <dbReference type="NCBI Taxonomy" id="1817405"/>
    <lineage>
        <taxon>Bacteria</taxon>
        <taxon>Bacillati</taxon>
        <taxon>Bacillota</taxon>
        <taxon>Bacilli</taxon>
        <taxon>Bacillales</taxon>
        <taxon>Abyssicoccaceae</taxon>
    </lineage>
</organism>
<protein>
    <submittedName>
        <fullName evidence="1">Putative small secreted protein</fullName>
    </submittedName>
</protein>
<gene>
    <name evidence="1" type="ORF">EDD62_0310</name>
</gene>
<proteinExistence type="predicted"/>
<dbReference type="RefSeq" id="WP_123807269.1">
    <property type="nucleotide sequence ID" value="NZ_RKRK01000002.1"/>
</dbReference>